<feature type="domain" description="SANT" evidence="3">
    <location>
        <begin position="19"/>
        <end position="53"/>
    </location>
</feature>
<feature type="region of interest" description="Disordered" evidence="2">
    <location>
        <begin position="323"/>
        <end position="435"/>
    </location>
</feature>
<feature type="region of interest" description="Disordered" evidence="2">
    <location>
        <begin position="57"/>
        <end position="96"/>
    </location>
</feature>
<dbReference type="GO" id="GO:0000785">
    <property type="term" value="C:chromatin"/>
    <property type="evidence" value="ECO:0007669"/>
    <property type="project" value="TreeGrafter"/>
</dbReference>
<gene>
    <name evidence="4" type="ORF">BSL78_16461</name>
</gene>
<dbReference type="Gene3D" id="1.20.58.1880">
    <property type="match status" value="1"/>
</dbReference>
<dbReference type="GO" id="GO:0005654">
    <property type="term" value="C:nucleoplasm"/>
    <property type="evidence" value="ECO:0007669"/>
    <property type="project" value="UniProtKB-ARBA"/>
</dbReference>
<evidence type="ECO:0000259" key="3">
    <source>
        <dbReference type="PROSITE" id="PS51293"/>
    </source>
</evidence>
<proteinExistence type="inferred from homology"/>
<evidence type="ECO:0000256" key="1">
    <source>
        <dbReference type="ARBA" id="ARBA00010097"/>
    </source>
</evidence>
<keyword evidence="5" id="KW-1185">Reference proteome</keyword>
<evidence type="ECO:0000313" key="5">
    <source>
        <dbReference type="Proteomes" id="UP000230750"/>
    </source>
</evidence>
<accession>A0A2G8KFA8</accession>
<reference evidence="4 5" key="1">
    <citation type="journal article" date="2017" name="PLoS Biol.">
        <title>The sea cucumber genome provides insights into morphological evolution and visceral regeneration.</title>
        <authorList>
            <person name="Zhang X."/>
            <person name="Sun L."/>
            <person name="Yuan J."/>
            <person name="Sun Y."/>
            <person name="Gao Y."/>
            <person name="Zhang L."/>
            <person name="Li S."/>
            <person name="Dai H."/>
            <person name="Hamel J.F."/>
            <person name="Liu C."/>
            <person name="Yu Y."/>
            <person name="Liu S."/>
            <person name="Lin W."/>
            <person name="Guo K."/>
            <person name="Jin S."/>
            <person name="Xu P."/>
            <person name="Storey K.B."/>
            <person name="Huan P."/>
            <person name="Zhang T."/>
            <person name="Zhou Y."/>
            <person name="Zhang J."/>
            <person name="Lin C."/>
            <person name="Li X."/>
            <person name="Xing L."/>
            <person name="Huo D."/>
            <person name="Sun M."/>
            <person name="Wang L."/>
            <person name="Mercier A."/>
            <person name="Li F."/>
            <person name="Yang H."/>
            <person name="Xiang J."/>
        </authorList>
    </citation>
    <scope>NUCLEOTIDE SEQUENCE [LARGE SCALE GENOMIC DNA]</scope>
    <source>
        <strain evidence="4">Shaxun</strain>
        <tissue evidence="4">Muscle</tissue>
    </source>
</reference>
<dbReference type="GO" id="GO:0000122">
    <property type="term" value="P:negative regulation of transcription by RNA polymerase II"/>
    <property type="evidence" value="ECO:0007669"/>
    <property type="project" value="TreeGrafter"/>
</dbReference>
<dbReference type="PROSITE" id="PS51293">
    <property type="entry name" value="SANT"/>
    <property type="match status" value="2"/>
</dbReference>
<dbReference type="InterPro" id="IPR017884">
    <property type="entry name" value="SANT_dom"/>
</dbReference>
<feature type="domain" description="SANT" evidence="3">
    <location>
        <begin position="288"/>
        <end position="321"/>
    </location>
</feature>
<organism evidence="4 5">
    <name type="scientific">Stichopus japonicus</name>
    <name type="common">Sea cucumber</name>
    <dbReference type="NCBI Taxonomy" id="307972"/>
    <lineage>
        <taxon>Eukaryota</taxon>
        <taxon>Metazoa</taxon>
        <taxon>Echinodermata</taxon>
        <taxon>Eleutherozoa</taxon>
        <taxon>Echinozoa</taxon>
        <taxon>Holothuroidea</taxon>
        <taxon>Aspidochirotacea</taxon>
        <taxon>Aspidochirotida</taxon>
        <taxon>Stichopodidae</taxon>
        <taxon>Apostichopus</taxon>
    </lineage>
</organism>
<dbReference type="EMBL" id="MRZV01000628">
    <property type="protein sequence ID" value="PIK46676.1"/>
    <property type="molecule type" value="Genomic_DNA"/>
</dbReference>
<dbReference type="Proteomes" id="UP000230750">
    <property type="component" value="Unassembled WGS sequence"/>
</dbReference>
<feature type="compositionally biased region" description="Basic residues" evidence="2">
    <location>
        <begin position="60"/>
        <end position="71"/>
    </location>
</feature>
<comment type="caution">
    <text evidence="4">The sequence shown here is derived from an EMBL/GenBank/DDBJ whole genome shotgun (WGS) entry which is preliminary data.</text>
</comment>
<evidence type="ECO:0000313" key="4">
    <source>
        <dbReference type="EMBL" id="PIK46676.1"/>
    </source>
</evidence>
<dbReference type="AlphaFoldDB" id="A0A2G8KFA8"/>
<sequence length="435" mass="49007">MLIFTGLVEDAMQEYKDRQRMNMWTNEEREIFREKFSQHPKNFGAIAAFLERKKRENYKQRKQQVKRKKTLPQKASSSINRNHDDEDKDDKEDGTSQESLVRYMDLFVLYFSFEVINGFKSKEEGWWDDKEGVNGGGSQNGETSNGPPMSVPTNCALCHHSLDAYTMSRPLSKSNCELLGLNVNEVTANMRVCSKCRFRSLRKSPCPVTSCKTARRKAKRLKPLPTKWFEISEEQRSIISQELGIGSEITKCCPACFHRITRRLSNENGPEPDMSSAQVAENFAGTMRKHGKNWMEVAKGIGTKTDLQCENFYKSFRRKHSLDQLMEERPNDDKKREHRVSIAESLGSTITAPSDDDLVVPSSDGENDADESSDTASASENEDGPLRGGGRREKPGEQAAVSEKKTENGESVPKDPSGKTNSGNSSGLENEQGLH</sequence>
<feature type="compositionally biased region" description="Basic and acidic residues" evidence="2">
    <location>
        <begin position="326"/>
        <end position="341"/>
    </location>
</feature>
<dbReference type="GO" id="GO:0003714">
    <property type="term" value="F:transcription corepressor activity"/>
    <property type="evidence" value="ECO:0007669"/>
    <property type="project" value="TreeGrafter"/>
</dbReference>
<dbReference type="STRING" id="307972.A0A2G8KFA8"/>
<feature type="compositionally biased region" description="Basic and acidic residues" evidence="2">
    <location>
        <begin position="390"/>
        <end position="417"/>
    </location>
</feature>
<comment type="similarity">
    <text evidence="1">Belongs to the N-CoR nuclear receptor corepressors family.</text>
</comment>
<feature type="compositionally biased region" description="Polar residues" evidence="2">
    <location>
        <begin position="418"/>
        <end position="429"/>
    </location>
</feature>
<dbReference type="Gene3D" id="1.10.10.60">
    <property type="entry name" value="Homeodomain-like"/>
    <property type="match status" value="1"/>
</dbReference>
<dbReference type="PANTHER" id="PTHR13992">
    <property type="entry name" value="NUCLEAR RECEPTOR CO-REPRESSOR RELATED NCOR"/>
    <property type="match status" value="1"/>
</dbReference>
<dbReference type="GO" id="GO:0032991">
    <property type="term" value="C:protein-containing complex"/>
    <property type="evidence" value="ECO:0007669"/>
    <property type="project" value="UniProtKB-ARBA"/>
</dbReference>
<dbReference type="OrthoDB" id="10258692at2759"/>
<protein>
    <submittedName>
        <fullName evidence="4">Putative serine/arginine repetitive matrix protein 2 isoform X4</fullName>
    </submittedName>
</protein>
<name>A0A2G8KFA8_STIJA</name>
<dbReference type="PANTHER" id="PTHR13992:SF39">
    <property type="entry name" value="SMRTER, ISOFORM G"/>
    <property type="match status" value="1"/>
</dbReference>
<evidence type="ECO:0000256" key="2">
    <source>
        <dbReference type="SAM" id="MobiDB-lite"/>
    </source>
</evidence>
<dbReference type="CDD" id="cd00167">
    <property type="entry name" value="SANT"/>
    <property type="match status" value="1"/>
</dbReference>
<dbReference type="InterPro" id="IPR009057">
    <property type="entry name" value="Homeodomain-like_sf"/>
</dbReference>
<dbReference type="InterPro" id="IPR001005">
    <property type="entry name" value="SANT/Myb"/>
</dbReference>
<dbReference type="SUPFAM" id="SSF46689">
    <property type="entry name" value="Homeodomain-like"/>
    <property type="match status" value="2"/>
</dbReference>
<dbReference type="InterPro" id="IPR051571">
    <property type="entry name" value="N-CoR_corepressor"/>
</dbReference>